<protein>
    <recommendedName>
        <fullName evidence="1">Serine aminopeptidase S33 domain-containing protein</fullName>
    </recommendedName>
</protein>
<organism evidence="2 3">
    <name type="scientific">Puia dinghuensis</name>
    <dbReference type="NCBI Taxonomy" id="1792502"/>
    <lineage>
        <taxon>Bacteria</taxon>
        <taxon>Pseudomonadati</taxon>
        <taxon>Bacteroidota</taxon>
        <taxon>Chitinophagia</taxon>
        <taxon>Chitinophagales</taxon>
        <taxon>Chitinophagaceae</taxon>
        <taxon>Puia</taxon>
    </lineage>
</organism>
<name>A0A8J2XQ10_9BACT</name>
<evidence type="ECO:0000259" key="1">
    <source>
        <dbReference type="Pfam" id="PF12146"/>
    </source>
</evidence>
<proteinExistence type="predicted"/>
<dbReference type="RefSeq" id="WP_188927360.1">
    <property type="nucleotide sequence ID" value="NZ_BMJC01000001.1"/>
</dbReference>
<dbReference type="Pfam" id="PF12146">
    <property type="entry name" value="Hydrolase_4"/>
    <property type="match status" value="1"/>
</dbReference>
<gene>
    <name evidence="2" type="ORF">GCM10011511_00140</name>
</gene>
<dbReference type="InterPro" id="IPR029058">
    <property type="entry name" value="AB_hydrolase_fold"/>
</dbReference>
<sequence length="266" mass="30442">MREEAIFLTIPGVTGRYLFTYAHYPEVLTGQAFVFLNPILDEKKKVHNFQAEVARALCGCGYMVFRFDYYGTGDSGGELFELDLNETMNDMLFLLEYIKSLHTITDLRLLGIRFGADLAVLLAEKQRQINGLFLIEPLTDGSRYLMEQRLRRRLFYKLKQITDPEEYFMIDDVPYEDFQGFPLSSSNIAFIESIQAGRAMPEGRTIYIFTVNTVNANERVRDLVGILAKSNATKSVSVDCQEFWVTFELSDTQVLTGEIVKQVGRV</sequence>
<keyword evidence="3" id="KW-1185">Reference proteome</keyword>
<evidence type="ECO:0000313" key="2">
    <source>
        <dbReference type="EMBL" id="GGA81145.1"/>
    </source>
</evidence>
<feature type="domain" description="Serine aminopeptidase S33" evidence="1">
    <location>
        <begin position="51"/>
        <end position="155"/>
    </location>
</feature>
<accession>A0A8J2XQ10</accession>
<evidence type="ECO:0000313" key="3">
    <source>
        <dbReference type="Proteomes" id="UP000607559"/>
    </source>
</evidence>
<reference evidence="2" key="2">
    <citation type="submission" date="2020-09" db="EMBL/GenBank/DDBJ databases">
        <authorList>
            <person name="Sun Q."/>
            <person name="Zhou Y."/>
        </authorList>
    </citation>
    <scope>NUCLEOTIDE SEQUENCE</scope>
    <source>
        <strain evidence="2">CGMCC 1.15448</strain>
    </source>
</reference>
<reference evidence="2" key="1">
    <citation type="journal article" date="2014" name="Int. J. Syst. Evol. Microbiol.">
        <title>Complete genome sequence of Corynebacterium casei LMG S-19264T (=DSM 44701T), isolated from a smear-ripened cheese.</title>
        <authorList>
            <consortium name="US DOE Joint Genome Institute (JGI-PGF)"/>
            <person name="Walter F."/>
            <person name="Albersmeier A."/>
            <person name="Kalinowski J."/>
            <person name="Ruckert C."/>
        </authorList>
    </citation>
    <scope>NUCLEOTIDE SEQUENCE</scope>
    <source>
        <strain evidence="2">CGMCC 1.15448</strain>
    </source>
</reference>
<dbReference type="Gene3D" id="3.40.50.1820">
    <property type="entry name" value="alpha/beta hydrolase"/>
    <property type="match status" value="1"/>
</dbReference>
<dbReference type="InterPro" id="IPR022742">
    <property type="entry name" value="Hydrolase_4"/>
</dbReference>
<comment type="caution">
    <text evidence="2">The sequence shown here is derived from an EMBL/GenBank/DDBJ whole genome shotgun (WGS) entry which is preliminary data.</text>
</comment>
<dbReference type="Proteomes" id="UP000607559">
    <property type="component" value="Unassembled WGS sequence"/>
</dbReference>
<dbReference type="EMBL" id="BMJC01000001">
    <property type="protein sequence ID" value="GGA81145.1"/>
    <property type="molecule type" value="Genomic_DNA"/>
</dbReference>
<dbReference type="AlphaFoldDB" id="A0A8J2XQ10"/>
<dbReference type="SUPFAM" id="SSF53474">
    <property type="entry name" value="alpha/beta-Hydrolases"/>
    <property type="match status" value="1"/>
</dbReference>